<dbReference type="Proteomes" id="UP001236270">
    <property type="component" value="Unassembled WGS sequence"/>
</dbReference>
<reference evidence="10" key="1">
    <citation type="submission" date="2023-08" db="EMBL/GenBank/DDBJ databases">
        <title>WGS of pathogenic bacterial species, Los Angeles County Public Health Laboratories.</title>
        <authorList>
            <person name="Garrigues J.M."/>
            <person name="Green N.M."/>
        </authorList>
    </citation>
    <scope>NUCLEOTIDE SEQUENCE</scope>
    <source>
        <strain evidence="10">LACPHL-BACT-2023-00068</strain>
    </source>
</reference>
<dbReference type="InterPro" id="IPR029044">
    <property type="entry name" value="Nucleotide-diphossugar_trans"/>
</dbReference>
<feature type="domain" description="Glycosyl transferase family 8 C-terminal" evidence="9">
    <location>
        <begin position="281"/>
        <end position="337"/>
    </location>
</feature>
<dbReference type="Pfam" id="PF01501">
    <property type="entry name" value="Glyco_transf_8"/>
    <property type="match status" value="1"/>
</dbReference>
<dbReference type="PANTHER" id="PTHR13778:SF64">
    <property type="entry name" value="LIPOPOLYSACCHARIDE 1,2-GLUCOSYLTRANSFERASE"/>
    <property type="match status" value="1"/>
</dbReference>
<keyword evidence="7" id="KW-0460">Magnesium</keyword>
<dbReference type="InterPro" id="IPR002495">
    <property type="entry name" value="Glyco_trans_8"/>
</dbReference>
<name>A0AAW8HKA6_PLUGE</name>
<evidence type="ECO:0000256" key="6">
    <source>
        <dbReference type="ARBA" id="ARBA00022723"/>
    </source>
</evidence>
<dbReference type="InterPro" id="IPR050748">
    <property type="entry name" value="Glycosyltrans_8_dom-fam"/>
</dbReference>
<dbReference type="Gene3D" id="3.90.550.10">
    <property type="entry name" value="Spore Coat Polysaccharide Biosynthesis Protein SpsA, Chain A"/>
    <property type="match status" value="1"/>
</dbReference>
<keyword evidence="5" id="KW-0808">Transferase</keyword>
<comment type="similarity">
    <text evidence="3">Belongs to the glycosyltransferase 8 family.</text>
</comment>
<evidence type="ECO:0000256" key="4">
    <source>
        <dbReference type="ARBA" id="ARBA00022676"/>
    </source>
</evidence>
<evidence type="ECO:0000313" key="10">
    <source>
        <dbReference type="EMBL" id="MDQ2308599.1"/>
    </source>
</evidence>
<evidence type="ECO:0000256" key="1">
    <source>
        <dbReference type="ARBA" id="ARBA00001946"/>
    </source>
</evidence>
<dbReference type="PANTHER" id="PTHR13778">
    <property type="entry name" value="GLYCOSYLTRANSFERASE 8 DOMAIN-CONTAINING PROTEIN"/>
    <property type="match status" value="1"/>
</dbReference>
<comment type="caution">
    <text evidence="10">The sequence shown here is derived from an EMBL/GenBank/DDBJ whole genome shotgun (WGS) entry which is preliminary data.</text>
</comment>
<dbReference type="EMBL" id="JAVDNV010000003">
    <property type="protein sequence ID" value="MDQ2308599.1"/>
    <property type="molecule type" value="Genomic_DNA"/>
</dbReference>
<dbReference type="GeneID" id="61382658"/>
<dbReference type="InterPro" id="IPR013645">
    <property type="entry name" value="Glyco_transf_8N"/>
</dbReference>
<evidence type="ECO:0000256" key="7">
    <source>
        <dbReference type="ARBA" id="ARBA00022842"/>
    </source>
</evidence>
<organism evidence="10 11">
    <name type="scientific">Pluralibacter gergoviae</name>
    <name type="common">Enterobacter gergoviae</name>
    <dbReference type="NCBI Taxonomy" id="61647"/>
    <lineage>
        <taxon>Bacteria</taxon>
        <taxon>Pseudomonadati</taxon>
        <taxon>Pseudomonadota</taxon>
        <taxon>Gammaproteobacteria</taxon>
        <taxon>Enterobacterales</taxon>
        <taxon>Enterobacteriaceae</taxon>
        <taxon>Pluralibacter</taxon>
    </lineage>
</organism>
<evidence type="ECO:0000256" key="8">
    <source>
        <dbReference type="ARBA" id="ARBA00022985"/>
    </source>
</evidence>
<sequence length="339" mass="39159">MLNYSLRDSIKNSTMIGDPGLLEQKSLFHITYGSDEKYQLGVAVSAVSVLINNPDKHFVFHIFTDVYSAEYQRDLQAIAEKFSTTIVIYVVDATFFSTLPSTNVWSHAMYYRLLAYQHLSQSVDRVLYLDADVMCAGDLGVLSGFHFNNNIAAVVDDLPGTRACSLQRLGSLLYDTGHYFNSGVMLVNLRLWQQHDLTRQALEMLLSPQYSSIIKYPDQDVLNILLSGKLCYLERKYNTIYTLKSELKDRTHKVYQNVITDETVLVHYTGITKPWHAWADYSSREVFNRAWRASPWYGSALMPARSVMEMQKEYKHHFARRRYLSGIKALIRYRIKKKL</sequence>
<evidence type="ECO:0000313" key="11">
    <source>
        <dbReference type="Proteomes" id="UP001236270"/>
    </source>
</evidence>
<dbReference type="RefSeq" id="WP_080964531.1">
    <property type="nucleotide sequence ID" value="NZ_CBCSIS010000009.1"/>
</dbReference>
<dbReference type="GO" id="GO:0046872">
    <property type="term" value="F:metal ion binding"/>
    <property type="evidence" value="ECO:0007669"/>
    <property type="project" value="UniProtKB-KW"/>
</dbReference>
<proteinExistence type="inferred from homology"/>
<keyword evidence="4" id="KW-0328">Glycosyltransferase</keyword>
<dbReference type="CDD" id="cd04194">
    <property type="entry name" value="GT8_A4GalT_like"/>
    <property type="match status" value="1"/>
</dbReference>
<evidence type="ECO:0000259" key="9">
    <source>
        <dbReference type="Pfam" id="PF08437"/>
    </source>
</evidence>
<dbReference type="Pfam" id="PF08437">
    <property type="entry name" value="Glyco_transf_8C"/>
    <property type="match status" value="1"/>
</dbReference>
<evidence type="ECO:0000256" key="5">
    <source>
        <dbReference type="ARBA" id="ARBA00022679"/>
    </source>
</evidence>
<comment type="cofactor">
    <cofactor evidence="1">
        <name>Mg(2+)</name>
        <dbReference type="ChEBI" id="CHEBI:18420"/>
    </cofactor>
</comment>
<protein>
    <submittedName>
        <fullName evidence="10">Glycosyltransferase</fullName>
    </submittedName>
</protein>
<evidence type="ECO:0000256" key="2">
    <source>
        <dbReference type="ARBA" id="ARBA00004713"/>
    </source>
</evidence>
<keyword evidence="8" id="KW-0448">Lipopolysaccharide biosynthesis</keyword>
<evidence type="ECO:0000256" key="3">
    <source>
        <dbReference type="ARBA" id="ARBA00006351"/>
    </source>
</evidence>
<dbReference type="AlphaFoldDB" id="A0AAW8HKA6"/>
<gene>
    <name evidence="10" type="ORF">RBJ30_05750</name>
</gene>
<keyword evidence="6" id="KW-0479">Metal-binding</keyword>
<comment type="pathway">
    <text evidence="2">Bacterial outer membrane biogenesis; LPS core biosynthesis.</text>
</comment>
<dbReference type="GO" id="GO:0008918">
    <property type="term" value="F:lipopolysaccharide 3-alpha-galactosyltransferase activity"/>
    <property type="evidence" value="ECO:0007669"/>
    <property type="project" value="InterPro"/>
</dbReference>
<accession>A0AAW8HKA6</accession>
<dbReference type="SUPFAM" id="SSF53448">
    <property type="entry name" value="Nucleotide-diphospho-sugar transferases"/>
    <property type="match status" value="1"/>
</dbReference>